<dbReference type="Gene3D" id="3.10.450.50">
    <property type="match status" value="1"/>
</dbReference>
<comment type="caution">
    <text evidence="2">The sequence shown here is derived from an EMBL/GenBank/DDBJ whole genome shotgun (WGS) entry which is preliminary data.</text>
</comment>
<dbReference type="Pfam" id="PF17775">
    <property type="entry name" value="YchJ_M-like"/>
    <property type="match status" value="1"/>
</dbReference>
<dbReference type="SUPFAM" id="SSF54427">
    <property type="entry name" value="NTF2-like"/>
    <property type="match status" value="1"/>
</dbReference>
<reference evidence="2 3" key="1">
    <citation type="submission" date="2024-06" db="EMBL/GenBank/DDBJ databases">
        <title>Sorghum-associated microbial communities from plants grown in Nebraska, USA.</title>
        <authorList>
            <person name="Schachtman D."/>
        </authorList>
    </citation>
    <scope>NUCLEOTIDE SEQUENCE [LARGE SCALE GENOMIC DNA]</scope>
    <source>
        <strain evidence="2 3">2709</strain>
    </source>
</reference>
<protein>
    <submittedName>
        <fullName evidence="2">SEC-C motif-containing protein</fullName>
    </submittedName>
</protein>
<sequence length="149" mass="16694">MGAHVVSNTGAKRVVTQEEICACGGHPAGKSFDACCGRWITNYVSSPAPDAQALMRSRYSGFVREDASYLLATWHPSTRPGSIDFDRGVKWLGLEVRSHLLLDAGHAEVEFVARSRFQGRATRLHELSRFKQEEIDGMTRWFYLDGVIY</sequence>
<proteinExistence type="predicted"/>
<dbReference type="EMBL" id="JBEPSH010000008">
    <property type="protein sequence ID" value="MET4578981.1"/>
    <property type="molecule type" value="Genomic_DNA"/>
</dbReference>
<gene>
    <name evidence="2" type="ORF">ABIE13_004104</name>
</gene>
<keyword evidence="3" id="KW-1185">Reference proteome</keyword>
<accession>A0ABV2QD62</accession>
<dbReference type="Proteomes" id="UP001549320">
    <property type="component" value="Unassembled WGS sequence"/>
</dbReference>
<name>A0ABV2QD62_9BURK</name>
<dbReference type="InterPro" id="IPR048469">
    <property type="entry name" value="YchJ-like_M"/>
</dbReference>
<evidence type="ECO:0000313" key="2">
    <source>
        <dbReference type="EMBL" id="MET4578981.1"/>
    </source>
</evidence>
<evidence type="ECO:0000259" key="1">
    <source>
        <dbReference type="Pfam" id="PF17775"/>
    </source>
</evidence>
<dbReference type="InterPro" id="IPR032710">
    <property type="entry name" value="NTF2-like_dom_sf"/>
</dbReference>
<evidence type="ECO:0000313" key="3">
    <source>
        <dbReference type="Proteomes" id="UP001549320"/>
    </source>
</evidence>
<organism evidence="2 3">
    <name type="scientific">Ottowia thiooxydans</name>
    <dbReference type="NCBI Taxonomy" id="219182"/>
    <lineage>
        <taxon>Bacteria</taxon>
        <taxon>Pseudomonadati</taxon>
        <taxon>Pseudomonadota</taxon>
        <taxon>Betaproteobacteria</taxon>
        <taxon>Burkholderiales</taxon>
        <taxon>Comamonadaceae</taxon>
        <taxon>Ottowia</taxon>
    </lineage>
</organism>
<feature type="domain" description="YchJ-like middle NTF2-like" evidence="1">
    <location>
        <begin position="51"/>
        <end position="146"/>
    </location>
</feature>